<dbReference type="RefSeq" id="WP_118663483.1">
    <property type="nucleotide sequence ID" value="NZ_CP022725.1"/>
</dbReference>
<evidence type="ECO:0000313" key="1">
    <source>
        <dbReference type="EMBL" id="MBD8106738.1"/>
    </source>
</evidence>
<sequence>MLQFSLSSAAEKQVNIIINQLVIAGWAGRDSQAVLAHIRELEALGVPAPGAVPLFYRASATLLTQQNHIEVLGEQSSGEAEPFLFRWQGENWLTLSSDHTDRQLETHSVALAKQVCAKPLARDAWRLSEVADDWDRLLLQSWVNEGADWTLYQQGYLAELRTPDDLLTRYAGGRELPEGLGMSCGTLSALGGIRPARQFRMALVDEKRGRSIEHQYQIQTLPLVA</sequence>
<dbReference type="AlphaFoldDB" id="A0A3S7S002"/>
<dbReference type="Proteomes" id="UP000661012">
    <property type="component" value="Unassembled WGS sequence"/>
</dbReference>
<dbReference type="Pfam" id="PF11010">
    <property type="entry name" value="DUF2848"/>
    <property type="match status" value="1"/>
</dbReference>
<dbReference type="KEGG" id="epe:CI789_01635"/>
<dbReference type="InterPro" id="IPR021269">
    <property type="entry name" value="DUF2848"/>
</dbReference>
<evidence type="ECO:0000313" key="2">
    <source>
        <dbReference type="EMBL" id="TKJ93763.1"/>
    </source>
</evidence>
<reference evidence="2 3" key="1">
    <citation type="journal article" date="2019" name="Sci. Rep.">
        <title>Differences in resource use lead to coexistence of seed-transmitted microbial populations.</title>
        <authorList>
            <person name="Torres-Cortes G."/>
            <person name="Garcia B.J."/>
            <person name="Compant S."/>
            <person name="Rezki S."/>
            <person name="Jones P."/>
            <person name="Preveaux A."/>
            <person name="Briand M."/>
            <person name="Roulet A."/>
            <person name="Bouchez O."/>
            <person name="Jacobson D."/>
            <person name="Barret M."/>
        </authorList>
    </citation>
    <scope>NUCLEOTIDE SEQUENCE [LARGE SCALE GENOMIC DNA]</scope>
    <source>
        <strain evidence="2 3">CFBP13511</strain>
    </source>
</reference>
<proteinExistence type="predicted"/>
<dbReference type="OrthoDB" id="9792678at2"/>
<gene>
    <name evidence="2" type="ORF">EpCFBP13511_04160</name>
    <name evidence="1" type="ORF">IFT93_09920</name>
</gene>
<dbReference type="EMBL" id="QGAC01000003">
    <property type="protein sequence ID" value="TKJ93763.1"/>
    <property type="molecule type" value="Genomic_DNA"/>
</dbReference>
<organism evidence="2 3">
    <name type="scientific">Erwinia persicina</name>
    <dbReference type="NCBI Taxonomy" id="55211"/>
    <lineage>
        <taxon>Bacteria</taxon>
        <taxon>Pseudomonadati</taxon>
        <taxon>Pseudomonadota</taxon>
        <taxon>Gammaproteobacteria</taxon>
        <taxon>Enterobacterales</taxon>
        <taxon>Erwiniaceae</taxon>
        <taxon>Erwinia</taxon>
    </lineage>
</organism>
<comment type="caution">
    <text evidence="2">The sequence shown here is derived from an EMBL/GenBank/DDBJ whole genome shotgun (WGS) entry which is preliminary data.</text>
</comment>
<dbReference type="EMBL" id="JACYNN010000005">
    <property type="protein sequence ID" value="MBD8106738.1"/>
    <property type="molecule type" value="Genomic_DNA"/>
</dbReference>
<reference evidence="1 4" key="2">
    <citation type="journal article" date="2020" name="FEMS Microbiol. Ecol.">
        <title>Temporal dynamics of bacterial communities during seed development and maturation.</title>
        <authorList>
            <person name="Chesneau G."/>
            <person name="Torres-Cortes G."/>
            <person name="Briand M."/>
            <person name="Darrasse A."/>
            <person name="Preveaux A."/>
            <person name="Marais C."/>
            <person name="Jacques M.A."/>
            <person name="Shade A."/>
            <person name="Barret M."/>
        </authorList>
    </citation>
    <scope>NUCLEOTIDE SEQUENCE [LARGE SCALE GENOMIC DNA]</scope>
    <source>
        <strain evidence="1 4">CFBP13732</strain>
    </source>
</reference>
<dbReference type="Proteomes" id="UP000306393">
    <property type="component" value="Unassembled WGS sequence"/>
</dbReference>
<evidence type="ECO:0000313" key="4">
    <source>
        <dbReference type="Proteomes" id="UP000661012"/>
    </source>
</evidence>
<protein>
    <submittedName>
        <fullName evidence="2">DUF2848 domain-containing protein</fullName>
    </submittedName>
</protein>
<keyword evidence="4" id="KW-1185">Reference proteome</keyword>
<dbReference type="STRING" id="1219360.GCA_001571305_02210"/>
<evidence type="ECO:0000313" key="3">
    <source>
        <dbReference type="Proteomes" id="UP000306393"/>
    </source>
</evidence>
<accession>A0A3S7S002</accession>
<name>A0A3S7S002_9GAMM</name>